<evidence type="ECO:0000256" key="5">
    <source>
        <dbReference type="ARBA" id="ARBA00023136"/>
    </source>
</evidence>
<evidence type="ECO:0000256" key="6">
    <source>
        <dbReference type="SAM" id="MobiDB-lite"/>
    </source>
</evidence>
<dbReference type="STRING" id="888061.AXF15_09970"/>
<dbReference type="InterPro" id="IPR005498">
    <property type="entry name" value="T4SS_VirB10/TraB/TrbI"/>
</dbReference>
<dbReference type="Proteomes" id="UP000063964">
    <property type="component" value="Chromosome"/>
</dbReference>
<keyword evidence="3 7" id="KW-0812">Transmembrane</keyword>
<dbReference type="OrthoDB" id="9807354at2"/>
<keyword evidence="9" id="KW-1185">Reference proteome</keyword>
<comment type="subcellular location">
    <subcellularLocation>
        <location evidence="1">Membrane</location>
        <topology evidence="1">Single-pass membrane protein</topology>
    </subcellularLocation>
</comment>
<dbReference type="CDD" id="cd16429">
    <property type="entry name" value="VirB10"/>
    <property type="match status" value="1"/>
</dbReference>
<keyword evidence="4 7" id="KW-1133">Transmembrane helix</keyword>
<reference evidence="9" key="1">
    <citation type="submission" date="2016-02" db="EMBL/GenBank/DDBJ databases">
        <authorList>
            <person name="Holder M.E."/>
            <person name="Ajami N.J."/>
            <person name="Petrosino J.F."/>
        </authorList>
    </citation>
    <scope>NUCLEOTIDE SEQUENCE [LARGE SCALE GENOMIC DNA]</scope>
    <source>
        <strain evidence="9">DSM 12838</strain>
    </source>
</reference>
<evidence type="ECO:0000313" key="8">
    <source>
        <dbReference type="EMBL" id="AMD93391.1"/>
    </source>
</evidence>
<dbReference type="AlphaFoldDB" id="A0A109W6A5"/>
<dbReference type="Pfam" id="PF03743">
    <property type="entry name" value="TrbI"/>
    <property type="match status" value="1"/>
</dbReference>
<dbReference type="RefSeq" id="WP_066606808.1">
    <property type="nucleotide sequence ID" value="NZ_CP014230.1"/>
</dbReference>
<dbReference type="Gene3D" id="2.40.128.260">
    <property type="entry name" value="Type IV secretion system, VirB10/TraB/TrbI"/>
    <property type="match status" value="1"/>
</dbReference>
<evidence type="ECO:0000256" key="4">
    <source>
        <dbReference type="ARBA" id="ARBA00022989"/>
    </source>
</evidence>
<feature type="transmembrane region" description="Helical" evidence="7">
    <location>
        <begin position="31"/>
        <end position="48"/>
    </location>
</feature>
<evidence type="ECO:0000313" key="9">
    <source>
        <dbReference type="Proteomes" id="UP000063964"/>
    </source>
</evidence>
<accession>A0A109W6A5</accession>
<comment type="similarity">
    <text evidence="2">Belongs to the TrbI/VirB10 family.</text>
</comment>
<protein>
    <recommendedName>
        <fullName evidence="10">Conjugal transfer protein TrbI</fullName>
    </recommendedName>
</protein>
<proteinExistence type="inferred from homology"/>
<evidence type="ECO:0000256" key="1">
    <source>
        <dbReference type="ARBA" id="ARBA00004167"/>
    </source>
</evidence>
<feature type="region of interest" description="Disordered" evidence="6">
    <location>
        <begin position="156"/>
        <end position="184"/>
    </location>
</feature>
<organism evidence="8 9">
    <name type="scientific">Desulfomicrobium orale DSM 12838</name>
    <dbReference type="NCBI Taxonomy" id="888061"/>
    <lineage>
        <taxon>Bacteria</taxon>
        <taxon>Pseudomonadati</taxon>
        <taxon>Thermodesulfobacteriota</taxon>
        <taxon>Desulfovibrionia</taxon>
        <taxon>Desulfovibrionales</taxon>
        <taxon>Desulfomicrobiaceae</taxon>
        <taxon>Desulfomicrobium</taxon>
    </lineage>
</organism>
<evidence type="ECO:0000256" key="2">
    <source>
        <dbReference type="ARBA" id="ARBA00010265"/>
    </source>
</evidence>
<gene>
    <name evidence="8" type="ORF">AXF15_09970</name>
</gene>
<evidence type="ECO:0000256" key="7">
    <source>
        <dbReference type="SAM" id="Phobius"/>
    </source>
</evidence>
<evidence type="ECO:0000256" key="3">
    <source>
        <dbReference type="ARBA" id="ARBA00022692"/>
    </source>
</evidence>
<keyword evidence="5 7" id="KW-0472">Membrane</keyword>
<sequence>MDFRELFQVKKKKDEDLSASTVPGVRRLNNVPILICAVAVAIFVMIVFKIMHDRANEQAAEKKQSETRAADGAAQYAAAVTNPWADQTIIAAETHPPFQMPEMSEESRSADEPKPKIFIPPQFQAMNMSIPAPPKVDWMEQHRERIRQQRLAALSSAVTNPTAAKDAADTGSRSRLSPGGDPVADYLNKVQQIQQGVTGTPPAGGLAAGRTDSASSVNSFERTGWYLDSSMQDPLTPYSLQAGFVIPAIMLSGINSELPGQVMAQVSRNVYDTPTGRYLLIPQGSRLIGAYNSGIQYGQSRILMAWQRIVFPDGRTLDLGAMPGADQAGYAGFRDQVNNHYFRLFTSAVLLSGVIAGVELSQNKDSKGSNTDTSDSQRASDALSEALGQSLGQALAELFRKNLSIAPTLEIRPGYRFNVMVTQDITFEEAYTPKIKY</sequence>
<evidence type="ECO:0008006" key="10">
    <source>
        <dbReference type="Google" id="ProtNLM"/>
    </source>
</evidence>
<dbReference type="InterPro" id="IPR042217">
    <property type="entry name" value="T4SS_VirB10/TrbI"/>
</dbReference>
<dbReference type="GO" id="GO:0016020">
    <property type="term" value="C:membrane"/>
    <property type="evidence" value="ECO:0007669"/>
    <property type="project" value="UniProtKB-SubCell"/>
</dbReference>
<dbReference type="EMBL" id="CP014230">
    <property type="protein sequence ID" value="AMD93391.1"/>
    <property type="molecule type" value="Genomic_DNA"/>
</dbReference>
<dbReference type="KEGG" id="doa:AXF15_09970"/>
<name>A0A109W6A5_9BACT</name>